<dbReference type="EMBL" id="JACIJP010000007">
    <property type="protein sequence ID" value="MBB6125470.1"/>
    <property type="molecule type" value="Genomic_DNA"/>
</dbReference>
<name>A0A841J435_9SPHN</name>
<accession>A0A841J435</accession>
<dbReference type="Pfam" id="PF09694">
    <property type="entry name" value="Gcw_chp"/>
    <property type="match status" value="1"/>
</dbReference>
<dbReference type="RefSeq" id="WP_184081754.1">
    <property type="nucleotide sequence ID" value="NZ_JACIJP010000007.1"/>
</dbReference>
<evidence type="ECO:0000313" key="2">
    <source>
        <dbReference type="EMBL" id="MBB6125470.1"/>
    </source>
</evidence>
<feature type="chain" id="PRO_5032270492" evidence="1">
    <location>
        <begin position="23"/>
        <end position="247"/>
    </location>
</feature>
<reference evidence="2 3" key="1">
    <citation type="submission" date="2020-08" db="EMBL/GenBank/DDBJ databases">
        <title>Genomic Encyclopedia of Type Strains, Phase IV (KMG-IV): sequencing the most valuable type-strain genomes for metagenomic binning, comparative biology and taxonomic classification.</title>
        <authorList>
            <person name="Goeker M."/>
        </authorList>
    </citation>
    <scope>NUCLEOTIDE SEQUENCE [LARGE SCALE GENOMIC DNA]</scope>
    <source>
        <strain evidence="2 3">DSM 102255</strain>
    </source>
</reference>
<dbReference type="InterPro" id="IPR023614">
    <property type="entry name" value="Porin_dom_sf"/>
</dbReference>
<proteinExistence type="predicted"/>
<protein>
    <submittedName>
        <fullName evidence="2">Uncharacterized protein (TIGR02001 family)</fullName>
    </submittedName>
</protein>
<keyword evidence="3" id="KW-1185">Reference proteome</keyword>
<comment type="caution">
    <text evidence="2">The sequence shown here is derived from an EMBL/GenBank/DDBJ whole genome shotgun (WGS) entry which is preliminary data.</text>
</comment>
<organism evidence="2 3">
    <name type="scientific">Sphingobium subterraneum</name>
    <dbReference type="NCBI Taxonomy" id="627688"/>
    <lineage>
        <taxon>Bacteria</taxon>
        <taxon>Pseudomonadati</taxon>
        <taxon>Pseudomonadota</taxon>
        <taxon>Alphaproteobacteria</taxon>
        <taxon>Sphingomonadales</taxon>
        <taxon>Sphingomonadaceae</taxon>
        <taxon>Sphingobium</taxon>
    </lineage>
</organism>
<dbReference type="InterPro" id="IPR010239">
    <property type="entry name" value="CHP02001"/>
</dbReference>
<dbReference type="Gene3D" id="2.40.160.10">
    <property type="entry name" value="Porin"/>
    <property type="match status" value="1"/>
</dbReference>
<dbReference type="AlphaFoldDB" id="A0A841J435"/>
<keyword evidence="1" id="KW-0732">Signal</keyword>
<evidence type="ECO:0000313" key="3">
    <source>
        <dbReference type="Proteomes" id="UP000552700"/>
    </source>
</evidence>
<dbReference type="Proteomes" id="UP000552700">
    <property type="component" value="Unassembled WGS sequence"/>
</dbReference>
<dbReference type="NCBIfam" id="TIGR02001">
    <property type="entry name" value="gcw_chp"/>
    <property type="match status" value="1"/>
</dbReference>
<gene>
    <name evidence="2" type="ORF">FHS92_003232</name>
</gene>
<sequence>MKKTVPIVVAAFVVVLSSPAWADETDPPASDVTISGGATLVSDYRFRGISQTDKNFAVQGTFTVSHSSGFYASVWGSSVSDYIASNSQEIDLVGGYKHSFGATTVDVGATYYYYPGSALPFSDFIEPYVAVSHTLGPVTGKVSLLYAPKQQALSVNGVTKDDNLYLAADLSAGIPDTPISLSAHVGHNFSPSYITFGNKYTDWSIGATYTWKNLSLGVSYVDTDKDMIVGTRNETKAGVVGTLGVAF</sequence>
<evidence type="ECO:0000256" key="1">
    <source>
        <dbReference type="SAM" id="SignalP"/>
    </source>
</evidence>
<feature type="signal peptide" evidence="1">
    <location>
        <begin position="1"/>
        <end position="22"/>
    </location>
</feature>